<dbReference type="EMBL" id="PSQG01000009">
    <property type="protein sequence ID" value="RCH44210.1"/>
    <property type="molecule type" value="Genomic_DNA"/>
</dbReference>
<keyword evidence="6" id="KW-0732">Signal</keyword>
<dbReference type="GO" id="GO:0016052">
    <property type="term" value="P:carbohydrate catabolic process"/>
    <property type="evidence" value="ECO:0007669"/>
    <property type="project" value="TreeGrafter"/>
</dbReference>
<dbReference type="PANTHER" id="PTHR34135">
    <property type="entry name" value="LYSOZYME"/>
    <property type="match status" value="1"/>
</dbReference>
<evidence type="ECO:0008006" key="9">
    <source>
        <dbReference type="Google" id="ProtNLM"/>
    </source>
</evidence>
<dbReference type="PANTHER" id="PTHR34135:SF2">
    <property type="entry name" value="LYSOZYME"/>
    <property type="match status" value="1"/>
</dbReference>
<dbReference type="SUPFAM" id="SSF69360">
    <property type="entry name" value="Cell wall binding repeat"/>
    <property type="match status" value="1"/>
</dbReference>
<dbReference type="Proteomes" id="UP000253208">
    <property type="component" value="Unassembled WGS sequence"/>
</dbReference>
<dbReference type="SMART" id="SM00641">
    <property type="entry name" value="Glyco_25"/>
    <property type="match status" value="1"/>
</dbReference>
<feature type="repeat" description="Cell wall-binding" evidence="5">
    <location>
        <begin position="376"/>
        <end position="395"/>
    </location>
</feature>
<dbReference type="AlphaFoldDB" id="A0A367G0S7"/>
<dbReference type="RefSeq" id="WP_114002053.1">
    <property type="nucleotide sequence ID" value="NZ_PSQG01000009.1"/>
</dbReference>
<evidence type="ECO:0000256" key="5">
    <source>
        <dbReference type="PROSITE-ProRule" id="PRU00591"/>
    </source>
</evidence>
<feature type="signal peptide" evidence="6">
    <location>
        <begin position="1"/>
        <end position="28"/>
    </location>
</feature>
<keyword evidence="3" id="KW-0378">Hydrolase</keyword>
<comment type="caution">
    <text evidence="7">The sequence shown here is derived from an EMBL/GenBank/DDBJ whole genome shotgun (WGS) entry which is preliminary data.</text>
</comment>
<reference evidence="7 8" key="1">
    <citation type="submission" date="2018-02" db="EMBL/GenBank/DDBJ databases">
        <title>Complete genome sequencing of Faecalibacterium prausnitzii strains isolated from the human gut.</title>
        <authorList>
            <person name="Fitzgerald B.C."/>
            <person name="Shkoporov A.N."/>
            <person name="Ross P.R."/>
            <person name="Hill C."/>
        </authorList>
    </citation>
    <scope>NUCLEOTIDE SEQUENCE [LARGE SCALE GENOMIC DNA]</scope>
    <source>
        <strain evidence="7 8">APC942/31-1</strain>
    </source>
</reference>
<name>A0A367G0S7_9FIRM</name>
<sequence>MKNWKKWLVAGCMAALLGIGTMGTTAMAMGGGGVDRSEAVAEEEKVPSGKATQDSRASSKAWKKINGVCYNGSGQKLEGAVTRGIDVSEWQDTINWSQVKKSNVDFAFVRISYGLNHLDKTYDYNMKQAEKAGVPTGTYVYSLALNTQQALKEAQLAIRKMDGYKVSYPVVYDIEYDQMRNLSASQIADLAKTFCNEVKKAGYHPMIYCNTDWYDNKLDWSKMTGYDVWLARYGDTIPAPDKKKYKYTIWQSTDGDGGGYLNTTKGLVAGIPSYSTVDIDFGYVDYTKIITSRWHAQTGYKASTRPDTSNYKGKTGWATENGKKFYYVNGVKKYGWVQVKNKKYYIHKTVGMCRSKLIRDSKNISRYVDKNGVLVKNTWITYKEKKYYFDKNGHALKGMKKVGKDYYYFQAKYGYMMRHVRYMNSRNDVYYFGGDGVMVKKVFYTWSGNNESHTYYFGSNGKMQRGWLKLDGKRYYFDPETGIMYKNCTIEKNGKSYTFDEDGVYTTVSAANKKK</sequence>
<comment type="similarity">
    <text evidence="1">Belongs to the glycosyl hydrolase 25 family.</text>
</comment>
<dbReference type="Gene3D" id="3.20.20.80">
    <property type="entry name" value="Glycosidases"/>
    <property type="match status" value="1"/>
</dbReference>
<dbReference type="InterPro" id="IPR002053">
    <property type="entry name" value="Glyco_hydro_25"/>
</dbReference>
<dbReference type="SUPFAM" id="SSF51445">
    <property type="entry name" value="(Trans)glycosidases"/>
    <property type="match status" value="1"/>
</dbReference>
<dbReference type="CDD" id="cd06414">
    <property type="entry name" value="GH25_LytC-like"/>
    <property type="match status" value="1"/>
</dbReference>
<accession>A0A367G0S7</accession>
<evidence type="ECO:0000256" key="6">
    <source>
        <dbReference type="SAM" id="SignalP"/>
    </source>
</evidence>
<keyword evidence="4" id="KW-0326">Glycosidase</keyword>
<evidence type="ECO:0000256" key="1">
    <source>
        <dbReference type="ARBA" id="ARBA00010646"/>
    </source>
</evidence>
<evidence type="ECO:0000256" key="4">
    <source>
        <dbReference type="ARBA" id="ARBA00023295"/>
    </source>
</evidence>
<dbReference type="Gene3D" id="2.10.270.10">
    <property type="entry name" value="Cholin Binding"/>
    <property type="match status" value="3"/>
</dbReference>
<dbReference type="InterPro" id="IPR018337">
    <property type="entry name" value="Cell_wall/Cho-bd_repeat"/>
</dbReference>
<dbReference type="InterPro" id="IPR018077">
    <property type="entry name" value="Glyco_hydro_fam25_subgr"/>
</dbReference>
<evidence type="ECO:0000313" key="8">
    <source>
        <dbReference type="Proteomes" id="UP000253208"/>
    </source>
</evidence>
<dbReference type="Pfam" id="PF01183">
    <property type="entry name" value="Glyco_hydro_25"/>
    <property type="match status" value="1"/>
</dbReference>
<dbReference type="Pfam" id="PF01473">
    <property type="entry name" value="Choline_bind_1"/>
    <property type="match status" value="2"/>
</dbReference>
<feature type="chain" id="PRO_5016925742" description="Toxin A" evidence="6">
    <location>
        <begin position="29"/>
        <end position="515"/>
    </location>
</feature>
<dbReference type="GO" id="GO:0016998">
    <property type="term" value="P:cell wall macromolecule catabolic process"/>
    <property type="evidence" value="ECO:0007669"/>
    <property type="project" value="InterPro"/>
</dbReference>
<keyword evidence="2" id="KW-0677">Repeat</keyword>
<gene>
    <name evidence="7" type="ORF">C4886_07800</name>
</gene>
<protein>
    <recommendedName>
        <fullName evidence="9">Toxin A</fullName>
    </recommendedName>
</protein>
<proteinExistence type="inferred from homology"/>
<organism evidence="7 8">
    <name type="scientific">Blautia obeum</name>
    <dbReference type="NCBI Taxonomy" id="40520"/>
    <lineage>
        <taxon>Bacteria</taxon>
        <taxon>Bacillati</taxon>
        <taxon>Bacillota</taxon>
        <taxon>Clostridia</taxon>
        <taxon>Lachnospirales</taxon>
        <taxon>Lachnospiraceae</taxon>
        <taxon>Blautia</taxon>
    </lineage>
</organism>
<evidence type="ECO:0000256" key="3">
    <source>
        <dbReference type="ARBA" id="ARBA00022801"/>
    </source>
</evidence>
<dbReference type="PROSITE" id="PS51170">
    <property type="entry name" value="CW"/>
    <property type="match status" value="1"/>
</dbReference>
<dbReference type="GO" id="GO:0003796">
    <property type="term" value="F:lysozyme activity"/>
    <property type="evidence" value="ECO:0007669"/>
    <property type="project" value="InterPro"/>
</dbReference>
<evidence type="ECO:0000256" key="2">
    <source>
        <dbReference type="ARBA" id="ARBA00022737"/>
    </source>
</evidence>
<dbReference type="PROSITE" id="PS51904">
    <property type="entry name" value="GLYCOSYL_HYDROL_F25_2"/>
    <property type="match status" value="1"/>
</dbReference>
<dbReference type="GO" id="GO:0009253">
    <property type="term" value="P:peptidoglycan catabolic process"/>
    <property type="evidence" value="ECO:0007669"/>
    <property type="project" value="InterPro"/>
</dbReference>
<dbReference type="Pfam" id="PF19127">
    <property type="entry name" value="Choline_bind_3"/>
    <property type="match status" value="1"/>
</dbReference>
<dbReference type="InterPro" id="IPR017853">
    <property type="entry name" value="GH"/>
</dbReference>
<evidence type="ECO:0000313" key="7">
    <source>
        <dbReference type="EMBL" id="RCH44210.1"/>
    </source>
</evidence>